<dbReference type="STRING" id="637679.GCA_001550055_00950"/>
<sequence>MKDQQIKIFETGAVMRAVPTQDGINLSIILEDGTSYPRILHYLQAEEILDGDLEAIYSLLLSCYRPSGILRILNVVSHSIIWVFRSILGVFRFIFGSFIGFGAFGFLLLLGLGIILMGLSLYGLIFTLPFFLIAFGLQKLNERIVVNELKSIQKSARQLCQEVMTGNAEVRFVR</sequence>
<evidence type="ECO:0000313" key="2">
    <source>
        <dbReference type="EMBL" id="SDD78545.1"/>
    </source>
</evidence>
<keyword evidence="1" id="KW-0812">Transmembrane</keyword>
<keyword evidence="1" id="KW-0472">Membrane</keyword>
<dbReference type="EMBL" id="FNAK01000003">
    <property type="protein sequence ID" value="SDD78545.1"/>
    <property type="molecule type" value="Genomic_DNA"/>
</dbReference>
<evidence type="ECO:0000256" key="1">
    <source>
        <dbReference type="SAM" id="Phobius"/>
    </source>
</evidence>
<accession>A0A1G6XMA1</accession>
<dbReference type="Proteomes" id="UP000183685">
    <property type="component" value="Unassembled WGS sequence"/>
</dbReference>
<proteinExistence type="predicted"/>
<feature type="transmembrane region" description="Helical" evidence="1">
    <location>
        <begin position="114"/>
        <end position="137"/>
    </location>
</feature>
<reference evidence="2 3" key="1">
    <citation type="submission" date="2016-10" db="EMBL/GenBank/DDBJ databases">
        <authorList>
            <person name="de Groot N.N."/>
        </authorList>
    </citation>
    <scope>NUCLEOTIDE SEQUENCE [LARGE SCALE GENOMIC DNA]</scope>
    <source>
        <strain evidence="2 3">CGMCC 1.9109</strain>
    </source>
</reference>
<organism evidence="2 3">
    <name type="scientific">Kordiimonas lacus</name>
    <dbReference type="NCBI Taxonomy" id="637679"/>
    <lineage>
        <taxon>Bacteria</taxon>
        <taxon>Pseudomonadati</taxon>
        <taxon>Pseudomonadota</taxon>
        <taxon>Alphaproteobacteria</taxon>
        <taxon>Kordiimonadales</taxon>
        <taxon>Kordiimonadaceae</taxon>
        <taxon>Kordiimonas</taxon>
    </lineage>
</organism>
<name>A0A1G6XMA1_9PROT</name>
<evidence type="ECO:0000313" key="3">
    <source>
        <dbReference type="Proteomes" id="UP000183685"/>
    </source>
</evidence>
<gene>
    <name evidence="2" type="ORF">SAMN04488071_1269</name>
</gene>
<keyword evidence="3" id="KW-1185">Reference proteome</keyword>
<protein>
    <submittedName>
        <fullName evidence="2">Uncharacterized protein</fullName>
    </submittedName>
</protein>
<feature type="transmembrane region" description="Helical" evidence="1">
    <location>
        <begin position="87"/>
        <end position="108"/>
    </location>
</feature>
<dbReference type="AlphaFoldDB" id="A0A1G6XMA1"/>
<dbReference type="RefSeq" id="WP_068301525.1">
    <property type="nucleotide sequence ID" value="NZ_FNAK01000003.1"/>
</dbReference>
<keyword evidence="1" id="KW-1133">Transmembrane helix</keyword>